<gene>
    <name evidence="2" type="ORF">ABOZ73_17195</name>
</gene>
<dbReference type="SUPFAM" id="SSF54593">
    <property type="entry name" value="Glyoxalase/Bleomycin resistance protein/Dihydroxybiphenyl dioxygenase"/>
    <property type="match status" value="1"/>
</dbReference>
<name>A0AB39KRZ9_9CAUL</name>
<proteinExistence type="predicted"/>
<protein>
    <submittedName>
        <fullName evidence="2">VOC family protein</fullName>
    </submittedName>
</protein>
<reference evidence="2" key="1">
    <citation type="submission" date="2024-06" db="EMBL/GenBank/DDBJ databases">
        <title>Caulobacter inopinatus, sp. nov.</title>
        <authorList>
            <person name="Donachie S.P."/>
        </authorList>
    </citation>
    <scope>NUCLEOTIDE SEQUENCE</scope>
    <source>
        <strain evidence="2">73W</strain>
    </source>
</reference>
<dbReference type="PROSITE" id="PS51819">
    <property type="entry name" value="VOC"/>
    <property type="match status" value="1"/>
</dbReference>
<dbReference type="RefSeq" id="WP_369059327.1">
    <property type="nucleotide sequence ID" value="NZ_CP158375.1"/>
</dbReference>
<dbReference type="InterPro" id="IPR037523">
    <property type="entry name" value="VOC_core"/>
</dbReference>
<dbReference type="EMBL" id="CP158375">
    <property type="protein sequence ID" value="XDO96485.1"/>
    <property type="molecule type" value="Genomic_DNA"/>
</dbReference>
<sequence>MADNQQGPTGGLTPYLISADASAQRDFYIKAFGATEAMGHKAEDGKRYMHLHLLINGASLLMCDAFPEYGHAAQTPAGYTLHLQVDDADTWWRRATEAGATIAMPIEDQFWGDRYGQVIDPFGVRWSIGSPKKA</sequence>
<dbReference type="AlphaFoldDB" id="A0AB39KRZ9"/>
<dbReference type="Pfam" id="PF00903">
    <property type="entry name" value="Glyoxalase"/>
    <property type="match status" value="1"/>
</dbReference>
<dbReference type="PANTHER" id="PTHR34109:SF1">
    <property type="entry name" value="VOC DOMAIN-CONTAINING PROTEIN"/>
    <property type="match status" value="1"/>
</dbReference>
<dbReference type="PANTHER" id="PTHR34109">
    <property type="entry name" value="BNAUNNG04460D PROTEIN-RELATED"/>
    <property type="match status" value="1"/>
</dbReference>
<organism evidence="2">
    <name type="scientific">Caulobacter sp. 73W</name>
    <dbReference type="NCBI Taxonomy" id="3161137"/>
    <lineage>
        <taxon>Bacteria</taxon>
        <taxon>Pseudomonadati</taxon>
        <taxon>Pseudomonadota</taxon>
        <taxon>Alphaproteobacteria</taxon>
        <taxon>Caulobacterales</taxon>
        <taxon>Caulobacteraceae</taxon>
        <taxon>Caulobacter</taxon>
    </lineage>
</organism>
<accession>A0AB39KRZ9</accession>
<dbReference type="InterPro" id="IPR004360">
    <property type="entry name" value="Glyas_Fos-R_dOase_dom"/>
</dbReference>
<evidence type="ECO:0000313" key="2">
    <source>
        <dbReference type="EMBL" id="XDO96485.1"/>
    </source>
</evidence>
<feature type="domain" description="VOC" evidence="1">
    <location>
        <begin position="8"/>
        <end position="131"/>
    </location>
</feature>
<evidence type="ECO:0000259" key="1">
    <source>
        <dbReference type="PROSITE" id="PS51819"/>
    </source>
</evidence>
<dbReference type="CDD" id="cd07246">
    <property type="entry name" value="VOC_like"/>
    <property type="match status" value="1"/>
</dbReference>
<dbReference type="Gene3D" id="3.30.720.120">
    <property type="match status" value="1"/>
</dbReference>
<dbReference type="Gene3D" id="3.30.720.110">
    <property type="match status" value="1"/>
</dbReference>
<dbReference type="InterPro" id="IPR029068">
    <property type="entry name" value="Glyas_Bleomycin-R_OHBP_Dase"/>
</dbReference>